<dbReference type="Pfam" id="PF17776">
    <property type="entry name" value="NLRC4_HD2"/>
    <property type="match status" value="1"/>
</dbReference>
<feature type="compositionally biased region" description="Polar residues" evidence="7">
    <location>
        <begin position="28"/>
        <end position="42"/>
    </location>
</feature>
<gene>
    <name evidence="9" type="primary">LOC127353127</name>
</gene>
<dbReference type="InterPro" id="IPR027417">
    <property type="entry name" value="P-loop_NTPase"/>
</dbReference>
<dbReference type="Gene3D" id="3.40.50.300">
    <property type="entry name" value="P-loop containing nucleotide triphosphate hydrolases"/>
    <property type="match status" value="1"/>
</dbReference>
<keyword evidence="6" id="KW-0067">ATP-binding</keyword>
<evidence type="ECO:0000256" key="5">
    <source>
        <dbReference type="ARBA" id="ARBA00022741"/>
    </source>
</evidence>
<evidence type="ECO:0000313" key="9">
    <source>
        <dbReference type="Ensembl" id="ENSDLAP00005064835.1"/>
    </source>
</evidence>
<evidence type="ECO:0000256" key="7">
    <source>
        <dbReference type="SAM" id="MobiDB-lite"/>
    </source>
</evidence>
<dbReference type="Ensembl" id="ENSDLAT00005068053.1">
    <property type="protein sequence ID" value="ENSDLAP00005064835.1"/>
    <property type="gene ID" value="ENSDLAG00005002952.2"/>
</dbReference>
<dbReference type="SUPFAM" id="SSF52047">
    <property type="entry name" value="RNI-like"/>
    <property type="match status" value="2"/>
</dbReference>
<dbReference type="GeneID" id="127353127"/>
<dbReference type="PROSITE" id="PS51450">
    <property type="entry name" value="LRR"/>
    <property type="match status" value="1"/>
</dbReference>
<dbReference type="PANTHER" id="PTHR24106">
    <property type="entry name" value="NACHT, LRR AND CARD DOMAINS-CONTAINING"/>
    <property type="match status" value="1"/>
</dbReference>
<dbReference type="SMART" id="SM00367">
    <property type="entry name" value="LRR_CC"/>
    <property type="match status" value="7"/>
</dbReference>
<dbReference type="AlphaFoldDB" id="A0A8P4FVQ7"/>
<feature type="compositionally biased region" description="Polar residues" evidence="7">
    <location>
        <begin position="1"/>
        <end position="16"/>
    </location>
</feature>
<dbReference type="SUPFAM" id="SSF52540">
    <property type="entry name" value="P-loop containing nucleoside triphosphate hydrolases"/>
    <property type="match status" value="1"/>
</dbReference>
<dbReference type="SMART" id="SM01288">
    <property type="entry name" value="FISNA"/>
    <property type="match status" value="1"/>
</dbReference>
<comment type="subcellular location">
    <subcellularLocation>
        <location evidence="1">Cytoplasm</location>
    </subcellularLocation>
</comment>
<dbReference type="InterPro" id="IPR006553">
    <property type="entry name" value="Leu-rich_rpt_Cys-con_subtyp"/>
</dbReference>
<dbReference type="InterPro" id="IPR041075">
    <property type="entry name" value="NOD1/2_WH"/>
</dbReference>
<dbReference type="Proteomes" id="UP000694389">
    <property type="component" value="Unassembled WGS sequence"/>
</dbReference>
<proteinExistence type="predicted"/>
<keyword evidence="2" id="KW-0963">Cytoplasm</keyword>
<dbReference type="GeneTree" id="ENSGT01150000286904"/>
<reference evidence="9" key="1">
    <citation type="submission" date="2025-08" db="UniProtKB">
        <authorList>
            <consortium name="Ensembl"/>
        </authorList>
    </citation>
    <scope>IDENTIFICATION</scope>
</reference>
<dbReference type="PROSITE" id="PS50837">
    <property type="entry name" value="NACHT"/>
    <property type="match status" value="1"/>
</dbReference>
<keyword evidence="10" id="KW-1185">Reference proteome</keyword>
<feature type="region of interest" description="Disordered" evidence="7">
    <location>
        <begin position="1"/>
        <end position="42"/>
    </location>
</feature>
<dbReference type="Gene3D" id="3.80.10.10">
    <property type="entry name" value="Ribonuclease Inhibitor"/>
    <property type="match status" value="2"/>
</dbReference>
<dbReference type="SMART" id="SM00368">
    <property type="entry name" value="LRR_RI"/>
    <property type="match status" value="13"/>
</dbReference>
<dbReference type="InterPro" id="IPR001611">
    <property type="entry name" value="Leu-rich_rpt"/>
</dbReference>
<dbReference type="OrthoDB" id="120976at2759"/>
<organism evidence="9 10">
    <name type="scientific">Dicentrarchus labrax</name>
    <name type="common">European seabass</name>
    <name type="synonym">Morone labrax</name>
    <dbReference type="NCBI Taxonomy" id="13489"/>
    <lineage>
        <taxon>Eukaryota</taxon>
        <taxon>Metazoa</taxon>
        <taxon>Chordata</taxon>
        <taxon>Craniata</taxon>
        <taxon>Vertebrata</taxon>
        <taxon>Euteleostomi</taxon>
        <taxon>Actinopterygii</taxon>
        <taxon>Neopterygii</taxon>
        <taxon>Teleostei</taxon>
        <taxon>Neoteleostei</taxon>
        <taxon>Acanthomorphata</taxon>
        <taxon>Eupercaria</taxon>
        <taxon>Moronidae</taxon>
        <taxon>Dicentrarchus</taxon>
    </lineage>
</organism>
<keyword evidence="3" id="KW-0433">Leucine-rich repeat</keyword>
<evidence type="ECO:0000256" key="4">
    <source>
        <dbReference type="ARBA" id="ARBA00022737"/>
    </source>
</evidence>
<evidence type="ECO:0000256" key="6">
    <source>
        <dbReference type="ARBA" id="ARBA00022840"/>
    </source>
</evidence>
<dbReference type="GO" id="GO:0005737">
    <property type="term" value="C:cytoplasm"/>
    <property type="evidence" value="ECO:0007669"/>
    <property type="project" value="UniProtKB-SubCell"/>
</dbReference>
<feature type="domain" description="NACHT" evidence="8">
    <location>
        <begin position="161"/>
        <end position="294"/>
    </location>
</feature>
<dbReference type="Pfam" id="PF17779">
    <property type="entry name" value="WHD_NOD2"/>
    <property type="match status" value="1"/>
</dbReference>
<dbReference type="GO" id="GO:0005524">
    <property type="term" value="F:ATP binding"/>
    <property type="evidence" value="ECO:0007669"/>
    <property type="project" value="UniProtKB-KW"/>
</dbReference>
<protein>
    <submittedName>
        <fullName evidence="9">Si:dkey-190j3.8</fullName>
    </submittedName>
</protein>
<evidence type="ECO:0000313" key="10">
    <source>
        <dbReference type="Proteomes" id="UP000694389"/>
    </source>
</evidence>
<evidence type="ECO:0000259" key="8">
    <source>
        <dbReference type="PROSITE" id="PS50837"/>
    </source>
</evidence>
<accession>A0A8P4FVQ7</accession>
<dbReference type="FunFam" id="3.40.50.300:FF:000210">
    <property type="entry name" value="Si:dkey-16p6.1"/>
    <property type="match status" value="1"/>
</dbReference>
<evidence type="ECO:0000256" key="3">
    <source>
        <dbReference type="ARBA" id="ARBA00022614"/>
    </source>
</evidence>
<dbReference type="RefSeq" id="XP_051238099.1">
    <property type="nucleotide sequence ID" value="XM_051382139.1"/>
</dbReference>
<reference evidence="9" key="2">
    <citation type="submission" date="2025-09" db="UniProtKB">
        <authorList>
            <consortium name="Ensembl"/>
        </authorList>
    </citation>
    <scope>IDENTIFICATION</scope>
</reference>
<keyword evidence="4" id="KW-0677">Repeat</keyword>
<dbReference type="Pfam" id="PF14484">
    <property type="entry name" value="FISNA"/>
    <property type="match status" value="1"/>
</dbReference>
<dbReference type="InterPro" id="IPR051261">
    <property type="entry name" value="NLR"/>
</dbReference>
<dbReference type="Pfam" id="PF13516">
    <property type="entry name" value="LRR_6"/>
    <property type="match status" value="7"/>
</dbReference>
<evidence type="ECO:0000256" key="2">
    <source>
        <dbReference type="ARBA" id="ARBA00022490"/>
    </source>
</evidence>
<name>A0A8P4FVQ7_DICLA</name>
<dbReference type="Pfam" id="PF05729">
    <property type="entry name" value="NACHT"/>
    <property type="match status" value="1"/>
</dbReference>
<dbReference type="InterPro" id="IPR007111">
    <property type="entry name" value="NACHT_NTPase"/>
</dbReference>
<dbReference type="InterPro" id="IPR029495">
    <property type="entry name" value="NACHT-assoc"/>
</dbReference>
<dbReference type="InterPro" id="IPR041267">
    <property type="entry name" value="NLRP_HD2"/>
</dbReference>
<evidence type="ECO:0000256" key="1">
    <source>
        <dbReference type="ARBA" id="ARBA00004496"/>
    </source>
</evidence>
<keyword evidence="5" id="KW-0547">Nucleotide-binding</keyword>
<sequence length="1126" mass="125336">MGNWFSAESPTTSQHAETQRDAGRSPVSAHSGSVVNTPQLSDVNVGGNININTYVQPPASTEQTQHISPTTEENIQKCQADLKSYLKSQTKNLLQGTEEDGSQTQLNKSYTELYITEGGSGEVNHEHEVIELECTRSSSEEKKIHLNDIFEPLIKEDDPPQRVLTKGIAGIGKTVAVQKFTHDWAVGKANQTIEFIFPFTFRELNLIKDKDWSLTELIAYYFKVGDLEASDYSNKSILFIFDGLDESKLPLDIKKNKMCHSVTDTTTLDVLLTNLITGKLLHKASVWITSRPAAATKIPAKFIDRVTEVRGFNDEQKEEYFQRNVSDKDVAQKIFDHLQSKPLRSLYIMCHIPVFCWISATALQSLLTKTQKGELPKTVTEMYTHFLIVQTKRNNEKDYHEGETDTDVIMKLGKLAFEQLQKGNIIFYEDDLKSCQIDLTQAAVYSGVCTQIIRKEFGLHKQNIYSFIHLSIQEFLAALYVLETFIDNGKNLLSKVKVKVVSDKGELPLILLHKSAVDMALDSDYGQWDLFVRFLLGLSQVQNQELLQKFFQFKERPPQSNKMTITRIHEKIKKLSYTDKSINLFHCLNELGDQSLVEQVQKYQSSGDVSKISPAHWSALAYLLLVSTDDLDVFDLQKYHKSEEVLKRLLPVLRVAKTALLSDCNLVDSCCHNISSVLSFKSSRLEELDLSKNNLQDYGMTLLSDGLKSPNCKLQRLCLQDCGITKKGCQALASGLASNSSHLRELDLSNNRFLDEGLELLSRALNQCTLETLRLCECGLKGEPPASALNLNPSQLKNLDLSRNHFTEQAITQLCSFLKHPDCQLEKLGLFKTNLQTESVDALASALASNPSQLRELDLGGNSLGDGGVMKIAALLKDPNCKVDKLRLFKTNLQTESVDALASALASNPSQLRELDLGGNSLGDGGVMKIAALLKDPNCKVDKLRLVGCQFTHNGCAVLASSLKSNPGHLRVLDLTRNVLQDVGVENLSEFLAEPLCQLETLKLKCCMLTAACCRSLTFALSCSSALKELDLSFNHLTDQGLTLLADWLRKPQCRLEILRLPGCTDSSCESLASALTLNPSHLRELELSRTDSEGPGLERLSGLQRNSGYKLQKLVVKSTVATPTD</sequence>
<dbReference type="InterPro" id="IPR032675">
    <property type="entry name" value="LRR_dom_sf"/>
</dbReference>